<name>A0AAD6PS16_9ROSI</name>
<organism evidence="1 2">
    <name type="scientific">Populus alba x Populus x berolinensis</name>
    <dbReference type="NCBI Taxonomy" id="444605"/>
    <lineage>
        <taxon>Eukaryota</taxon>
        <taxon>Viridiplantae</taxon>
        <taxon>Streptophyta</taxon>
        <taxon>Embryophyta</taxon>
        <taxon>Tracheophyta</taxon>
        <taxon>Spermatophyta</taxon>
        <taxon>Magnoliopsida</taxon>
        <taxon>eudicotyledons</taxon>
        <taxon>Gunneridae</taxon>
        <taxon>Pentapetalae</taxon>
        <taxon>rosids</taxon>
        <taxon>fabids</taxon>
        <taxon>Malpighiales</taxon>
        <taxon>Salicaceae</taxon>
        <taxon>Saliceae</taxon>
        <taxon>Populus</taxon>
    </lineage>
</organism>
<evidence type="ECO:0000313" key="2">
    <source>
        <dbReference type="Proteomes" id="UP001164929"/>
    </source>
</evidence>
<keyword evidence="2" id="KW-1185">Reference proteome</keyword>
<accession>A0AAD6PS16</accession>
<dbReference type="Proteomes" id="UP001164929">
    <property type="component" value="Chromosome 17"/>
</dbReference>
<dbReference type="EMBL" id="JAQIZT010000017">
    <property type="protein sequence ID" value="KAJ6959098.1"/>
    <property type="molecule type" value="Genomic_DNA"/>
</dbReference>
<dbReference type="AlphaFoldDB" id="A0AAD6PS16"/>
<reference evidence="1" key="1">
    <citation type="journal article" date="2023" name="Mol. Ecol. Resour.">
        <title>Chromosome-level genome assembly of a triploid poplar Populus alba 'Berolinensis'.</title>
        <authorList>
            <person name="Chen S."/>
            <person name="Yu Y."/>
            <person name="Wang X."/>
            <person name="Wang S."/>
            <person name="Zhang T."/>
            <person name="Zhou Y."/>
            <person name="He R."/>
            <person name="Meng N."/>
            <person name="Wang Y."/>
            <person name="Liu W."/>
            <person name="Liu Z."/>
            <person name="Liu J."/>
            <person name="Guo Q."/>
            <person name="Huang H."/>
            <person name="Sederoff R.R."/>
            <person name="Wang G."/>
            <person name="Qu G."/>
            <person name="Chen S."/>
        </authorList>
    </citation>
    <scope>NUCLEOTIDE SEQUENCE</scope>
    <source>
        <strain evidence="1">SC-2020</strain>
    </source>
</reference>
<protein>
    <submittedName>
        <fullName evidence="1">Uncharacterized protein</fullName>
    </submittedName>
</protein>
<evidence type="ECO:0000313" key="1">
    <source>
        <dbReference type="EMBL" id="KAJ6959098.1"/>
    </source>
</evidence>
<gene>
    <name evidence="1" type="ORF">NC653_037405</name>
</gene>
<comment type="caution">
    <text evidence="1">The sequence shown here is derived from an EMBL/GenBank/DDBJ whole genome shotgun (WGS) entry which is preliminary data.</text>
</comment>
<proteinExistence type="predicted"/>
<sequence length="47" mass="5579">MCLYVQRRQFWSVIADIGVWNYVAVNHGGFVYCKFWDVILLNCPCYS</sequence>